<dbReference type="EMBL" id="KV423946">
    <property type="protein sequence ID" value="KZT58900.1"/>
    <property type="molecule type" value="Genomic_DNA"/>
</dbReference>
<organism evidence="1 2">
    <name type="scientific">Calocera cornea HHB12733</name>
    <dbReference type="NCBI Taxonomy" id="1353952"/>
    <lineage>
        <taxon>Eukaryota</taxon>
        <taxon>Fungi</taxon>
        <taxon>Dikarya</taxon>
        <taxon>Basidiomycota</taxon>
        <taxon>Agaricomycotina</taxon>
        <taxon>Dacrymycetes</taxon>
        <taxon>Dacrymycetales</taxon>
        <taxon>Dacrymycetaceae</taxon>
        <taxon>Calocera</taxon>
    </lineage>
</organism>
<sequence>MALRRALFVLRRSNPKPVLSRTTCTPRGCAAPACAKQRRRARRISWSRARHCPRFPHLNRTTILPLLGSAPTSLNCSSPSLCER</sequence>
<keyword evidence="2" id="KW-1185">Reference proteome</keyword>
<reference evidence="1 2" key="1">
    <citation type="journal article" date="2016" name="Mol. Biol. Evol.">
        <title>Comparative Genomics of Early-Diverging Mushroom-Forming Fungi Provides Insights into the Origins of Lignocellulose Decay Capabilities.</title>
        <authorList>
            <person name="Nagy L.G."/>
            <person name="Riley R."/>
            <person name="Tritt A."/>
            <person name="Adam C."/>
            <person name="Daum C."/>
            <person name="Floudas D."/>
            <person name="Sun H."/>
            <person name="Yadav J.S."/>
            <person name="Pangilinan J."/>
            <person name="Larsson K.H."/>
            <person name="Matsuura K."/>
            <person name="Barry K."/>
            <person name="Labutti K."/>
            <person name="Kuo R."/>
            <person name="Ohm R.A."/>
            <person name="Bhattacharya S.S."/>
            <person name="Shirouzu T."/>
            <person name="Yoshinaga Y."/>
            <person name="Martin F.M."/>
            <person name="Grigoriev I.V."/>
            <person name="Hibbett D.S."/>
        </authorList>
    </citation>
    <scope>NUCLEOTIDE SEQUENCE [LARGE SCALE GENOMIC DNA]</scope>
    <source>
        <strain evidence="1 2">HHB12733</strain>
    </source>
</reference>
<dbReference type="InParanoid" id="A0A165H5X2"/>
<dbReference type="Proteomes" id="UP000076842">
    <property type="component" value="Unassembled WGS sequence"/>
</dbReference>
<dbReference type="AlphaFoldDB" id="A0A165H5X2"/>
<name>A0A165H5X2_9BASI</name>
<evidence type="ECO:0000313" key="2">
    <source>
        <dbReference type="Proteomes" id="UP000076842"/>
    </source>
</evidence>
<accession>A0A165H5X2</accession>
<evidence type="ECO:0000313" key="1">
    <source>
        <dbReference type="EMBL" id="KZT58900.1"/>
    </source>
</evidence>
<proteinExistence type="predicted"/>
<gene>
    <name evidence="1" type="ORF">CALCODRAFT_224379</name>
</gene>
<protein>
    <submittedName>
        <fullName evidence="1">Uncharacterized protein</fullName>
    </submittedName>
</protein>